<evidence type="ECO:0000313" key="3">
    <source>
        <dbReference type="Proteomes" id="UP000238312"/>
    </source>
</evidence>
<evidence type="ECO:0000259" key="1">
    <source>
        <dbReference type="Pfam" id="PF01526"/>
    </source>
</evidence>
<dbReference type="Proteomes" id="UP000238312">
    <property type="component" value="Unassembled WGS sequence"/>
</dbReference>
<dbReference type="Pfam" id="PF01526">
    <property type="entry name" value="DDE_Tnp_Tn3"/>
    <property type="match status" value="1"/>
</dbReference>
<gene>
    <name evidence="2" type="ORF">B0I32_14139</name>
</gene>
<sequence>MLEVGRAQRSIFLARWLRDRDLQRETESGLNVVDNYNGVNDYIRFGKRGELASNRREEQKLGMLCLRILKSRLDLINTLMIQDTLALPEWRDVLTDADRRGLTPIFHSNMSPYGEIQLRTDRRLNLTGLPAAGH</sequence>
<name>A0A2T0LVW4_9ACTN</name>
<dbReference type="AlphaFoldDB" id="A0A2T0LVW4"/>
<organism evidence="2 3">
    <name type="scientific">Nonomuraea fuscirosea</name>
    <dbReference type="NCBI Taxonomy" id="1291556"/>
    <lineage>
        <taxon>Bacteria</taxon>
        <taxon>Bacillati</taxon>
        <taxon>Actinomycetota</taxon>
        <taxon>Actinomycetes</taxon>
        <taxon>Streptosporangiales</taxon>
        <taxon>Streptosporangiaceae</taxon>
        <taxon>Nonomuraea</taxon>
    </lineage>
</organism>
<dbReference type="InterPro" id="IPR002513">
    <property type="entry name" value="Tn3_Tnp_DDE_dom"/>
</dbReference>
<protein>
    <submittedName>
        <fullName evidence="2">Tn3 transposase DDE domain-containing protein</fullName>
    </submittedName>
</protein>
<keyword evidence="3" id="KW-1185">Reference proteome</keyword>
<comment type="caution">
    <text evidence="2">The sequence shown here is derived from an EMBL/GenBank/DDBJ whole genome shotgun (WGS) entry which is preliminary data.</text>
</comment>
<dbReference type="EMBL" id="PVNG01000041">
    <property type="protein sequence ID" value="PRX48083.1"/>
    <property type="molecule type" value="Genomic_DNA"/>
</dbReference>
<dbReference type="GO" id="GO:0006313">
    <property type="term" value="P:DNA transposition"/>
    <property type="evidence" value="ECO:0007669"/>
    <property type="project" value="InterPro"/>
</dbReference>
<accession>A0A2T0LVW4</accession>
<dbReference type="GO" id="GO:0004803">
    <property type="term" value="F:transposase activity"/>
    <property type="evidence" value="ECO:0007669"/>
    <property type="project" value="InterPro"/>
</dbReference>
<feature type="domain" description="Tn3 transposase DDE" evidence="1">
    <location>
        <begin position="2"/>
        <end position="115"/>
    </location>
</feature>
<reference evidence="2 3" key="1">
    <citation type="submission" date="2018-03" db="EMBL/GenBank/DDBJ databases">
        <title>Genomic Encyclopedia of Type Strains, Phase III (KMG-III): the genomes of soil and plant-associated and newly described type strains.</title>
        <authorList>
            <person name="Whitman W."/>
        </authorList>
    </citation>
    <scope>NUCLEOTIDE SEQUENCE [LARGE SCALE GENOMIC DNA]</scope>
    <source>
        <strain evidence="2 3">CGMCC 4.7104</strain>
    </source>
</reference>
<proteinExistence type="predicted"/>
<evidence type="ECO:0000313" key="2">
    <source>
        <dbReference type="EMBL" id="PRX48083.1"/>
    </source>
</evidence>